<dbReference type="AlphaFoldDB" id="A0A9W9FHL7"/>
<reference evidence="2" key="2">
    <citation type="journal article" date="2023" name="IMA Fungus">
        <title>Comparative genomic study of the Penicillium genus elucidates a diverse pangenome and 15 lateral gene transfer events.</title>
        <authorList>
            <person name="Petersen C."/>
            <person name="Sorensen T."/>
            <person name="Nielsen M.R."/>
            <person name="Sondergaard T.E."/>
            <person name="Sorensen J.L."/>
            <person name="Fitzpatrick D.A."/>
            <person name="Frisvad J.C."/>
            <person name="Nielsen K.L."/>
        </authorList>
    </citation>
    <scope>NUCLEOTIDE SEQUENCE</scope>
    <source>
        <strain evidence="2">IBT 30069</strain>
    </source>
</reference>
<feature type="compositionally biased region" description="Basic and acidic residues" evidence="1">
    <location>
        <begin position="49"/>
        <end position="87"/>
    </location>
</feature>
<dbReference type="Proteomes" id="UP001149165">
    <property type="component" value="Unassembled WGS sequence"/>
</dbReference>
<reference evidence="2" key="1">
    <citation type="submission" date="2022-11" db="EMBL/GenBank/DDBJ databases">
        <authorList>
            <person name="Petersen C."/>
        </authorList>
    </citation>
    <scope>NUCLEOTIDE SEQUENCE</scope>
    <source>
        <strain evidence="2">IBT 30069</strain>
    </source>
</reference>
<protein>
    <submittedName>
        <fullName evidence="2">Uncharacterized protein</fullName>
    </submittedName>
</protein>
<comment type="caution">
    <text evidence="2">The sequence shown here is derived from an EMBL/GenBank/DDBJ whole genome shotgun (WGS) entry which is preliminary data.</text>
</comment>
<gene>
    <name evidence="2" type="ORF">N7456_006363</name>
</gene>
<accession>A0A9W9FHL7</accession>
<name>A0A9W9FHL7_9EURO</name>
<evidence type="ECO:0000256" key="1">
    <source>
        <dbReference type="SAM" id="MobiDB-lite"/>
    </source>
</evidence>
<organism evidence="2 3">
    <name type="scientific">Penicillium angulare</name>
    <dbReference type="NCBI Taxonomy" id="116970"/>
    <lineage>
        <taxon>Eukaryota</taxon>
        <taxon>Fungi</taxon>
        <taxon>Dikarya</taxon>
        <taxon>Ascomycota</taxon>
        <taxon>Pezizomycotina</taxon>
        <taxon>Eurotiomycetes</taxon>
        <taxon>Eurotiomycetidae</taxon>
        <taxon>Eurotiales</taxon>
        <taxon>Aspergillaceae</taxon>
        <taxon>Penicillium</taxon>
    </lineage>
</organism>
<sequence length="87" mass="10134">MQSHTNEAKFPDRTRTRDPVIPAPDKSPIDAPELPEYKSKFPTQSWEPNLDRRQSWSSEDRKHMMQERLLDIPEGKERGFSESGHGD</sequence>
<dbReference type="EMBL" id="JAPQKH010000004">
    <property type="protein sequence ID" value="KAJ5100311.1"/>
    <property type="molecule type" value="Genomic_DNA"/>
</dbReference>
<feature type="compositionally biased region" description="Basic and acidic residues" evidence="1">
    <location>
        <begin position="1"/>
        <end position="18"/>
    </location>
</feature>
<proteinExistence type="predicted"/>
<evidence type="ECO:0000313" key="2">
    <source>
        <dbReference type="EMBL" id="KAJ5100311.1"/>
    </source>
</evidence>
<keyword evidence="3" id="KW-1185">Reference proteome</keyword>
<feature type="region of interest" description="Disordered" evidence="1">
    <location>
        <begin position="1"/>
        <end position="87"/>
    </location>
</feature>
<dbReference type="OrthoDB" id="5425892at2759"/>
<evidence type="ECO:0000313" key="3">
    <source>
        <dbReference type="Proteomes" id="UP001149165"/>
    </source>
</evidence>